<keyword evidence="1" id="KW-0472">Membrane</keyword>
<keyword evidence="1" id="KW-0812">Transmembrane</keyword>
<dbReference type="Proteomes" id="UP000543174">
    <property type="component" value="Unassembled WGS sequence"/>
</dbReference>
<gene>
    <name evidence="2" type="ORF">HNP21_000212</name>
</gene>
<keyword evidence="1" id="KW-1133">Transmembrane helix</keyword>
<name>A0A7W3N660_PRIAR</name>
<evidence type="ECO:0000313" key="3">
    <source>
        <dbReference type="Proteomes" id="UP000543174"/>
    </source>
</evidence>
<keyword evidence="3" id="KW-1185">Reference proteome</keyword>
<comment type="caution">
    <text evidence="2">The sequence shown here is derived from an EMBL/GenBank/DDBJ whole genome shotgun (WGS) entry which is preliminary data.</text>
</comment>
<feature type="transmembrane region" description="Helical" evidence="1">
    <location>
        <begin position="17"/>
        <end position="35"/>
    </location>
</feature>
<evidence type="ECO:0000256" key="1">
    <source>
        <dbReference type="SAM" id="Phobius"/>
    </source>
</evidence>
<proteinExistence type="predicted"/>
<dbReference type="EMBL" id="JACJHT010000001">
    <property type="protein sequence ID" value="MBA9037123.1"/>
    <property type="molecule type" value="Genomic_DNA"/>
</dbReference>
<accession>A0A7W3N660</accession>
<evidence type="ECO:0000313" key="2">
    <source>
        <dbReference type="EMBL" id="MBA9037123.1"/>
    </source>
</evidence>
<reference evidence="2" key="1">
    <citation type="submission" date="2020-08" db="EMBL/GenBank/DDBJ databases">
        <title>Functional genomics of gut bacteria from endangered species of beetles.</title>
        <authorList>
            <person name="Carlos-Shanley C."/>
        </authorList>
    </citation>
    <scope>NUCLEOTIDE SEQUENCE [LARGE SCALE GENOMIC DNA]</scope>
    <source>
        <strain evidence="2">S00060</strain>
    </source>
</reference>
<sequence length="41" mass="4801">MLAEIKNEPLINMFDEWFVFFMVNIVSCVSFLLVVDWSASD</sequence>
<dbReference type="AlphaFoldDB" id="A0A7W3N660"/>
<organism evidence="2 3">
    <name type="scientific">Priestia aryabhattai</name>
    <name type="common">Bacillus aryabhattai</name>
    <dbReference type="NCBI Taxonomy" id="412384"/>
    <lineage>
        <taxon>Bacteria</taxon>
        <taxon>Bacillati</taxon>
        <taxon>Bacillota</taxon>
        <taxon>Bacilli</taxon>
        <taxon>Bacillales</taxon>
        <taxon>Bacillaceae</taxon>
        <taxon>Priestia</taxon>
    </lineage>
</organism>
<protein>
    <submittedName>
        <fullName evidence="2">Uncharacterized protein</fullName>
    </submittedName>
</protein>